<comment type="subcellular location">
    <subcellularLocation>
        <location evidence="2">Plastid</location>
        <location evidence="2">Chloroplast</location>
    </subcellularLocation>
</comment>
<evidence type="ECO:0000256" key="5">
    <source>
        <dbReference type="ARBA" id="ARBA00022531"/>
    </source>
</evidence>
<evidence type="ECO:0000256" key="6">
    <source>
        <dbReference type="ARBA" id="ARBA00022640"/>
    </source>
</evidence>
<dbReference type="AlphaFoldDB" id="A0A1E7FDG5"/>
<keyword evidence="9" id="KW-0148">Chlorophyll</keyword>
<comment type="similarity">
    <text evidence="3">Belongs to the fucoxanthin chlorophyll protein family.</text>
</comment>
<evidence type="ECO:0000256" key="4">
    <source>
        <dbReference type="ARBA" id="ARBA00022528"/>
    </source>
</evidence>
<organism evidence="11 12">
    <name type="scientific">Fragilariopsis cylindrus CCMP1102</name>
    <dbReference type="NCBI Taxonomy" id="635003"/>
    <lineage>
        <taxon>Eukaryota</taxon>
        <taxon>Sar</taxon>
        <taxon>Stramenopiles</taxon>
        <taxon>Ochrophyta</taxon>
        <taxon>Bacillariophyta</taxon>
        <taxon>Bacillariophyceae</taxon>
        <taxon>Bacillariophycidae</taxon>
        <taxon>Bacillariales</taxon>
        <taxon>Bacillariaceae</taxon>
        <taxon>Fragilariopsis</taxon>
    </lineage>
</organism>
<feature type="binding site" evidence="9">
    <location>
        <position position="172"/>
    </location>
    <ligand>
        <name>chlorophyll a</name>
        <dbReference type="ChEBI" id="CHEBI:58416"/>
        <label>1</label>
    </ligand>
</feature>
<gene>
    <name evidence="11" type="primary">LHC2</name>
    <name evidence="11" type="ORF">FRACYDRAFT_169285</name>
</gene>
<dbReference type="GO" id="GO:0009507">
    <property type="term" value="C:chloroplast"/>
    <property type="evidence" value="ECO:0007669"/>
    <property type="project" value="UniProtKB-SubCell"/>
</dbReference>
<dbReference type="SUPFAM" id="SSF103511">
    <property type="entry name" value="Chlorophyll a-b binding protein"/>
    <property type="match status" value="1"/>
</dbReference>
<keyword evidence="12" id="KW-1185">Reference proteome</keyword>
<dbReference type="GO" id="GO:0016168">
    <property type="term" value="F:chlorophyll binding"/>
    <property type="evidence" value="ECO:0007669"/>
    <property type="project" value="UniProtKB-KW"/>
</dbReference>
<feature type="binding site" description="axial binding residue" evidence="9">
    <location>
        <position position="72"/>
    </location>
    <ligand>
        <name>chlorophyll b</name>
        <dbReference type="ChEBI" id="CHEBI:61721"/>
        <label>1</label>
    </ligand>
    <ligandPart>
        <name>Mg</name>
        <dbReference type="ChEBI" id="CHEBI:25107"/>
    </ligandPart>
</feature>
<dbReference type="Gene3D" id="1.10.3460.10">
    <property type="entry name" value="Chlorophyll a/b binding protein domain"/>
    <property type="match status" value="1"/>
</dbReference>
<dbReference type="PANTHER" id="PTHR21649">
    <property type="entry name" value="CHLOROPHYLL A/B BINDING PROTEIN"/>
    <property type="match status" value="1"/>
</dbReference>
<dbReference type="Pfam" id="PF00504">
    <property type="entry name" value="Chloroa_b-bind"/>
    <property type="match status" value="1"/>
</dbReference>
<dbReference type="InterPro" id="IPR001344">
    <property type="entry name" value="Chloro_AB-bd_pln"/>
</dbReference>
<accession>A0A1E7FDG5</accession>
<evidence type="ECO:0000313" key="11">
    <source>
        <dbReference type="EMBL" id="OEU16197.1"/>
    </source>
</evidence>
<evidence type="ECO:0000256" key="1">
    <source>
        <dbReference type="ARBA" id="ARBA00004022"/>
    </source>
</evidence>
<keyword evidence="9" id="KW-0157">Chromophore</keyword>
<evidence type="ECO:0000256" key="2">
    <source>
        <dbReference type="ARBA" id="ARBA00004229"/>
    </source>
</evidence>
<keyword evidence="7" id="KW-0437">Light-harvesting polypeptide</keyword>
<sequence>MKTACIVLALASSAAAFAPATQKNNAVTSLNALSDMAGYTAPFKGYDPLGLADLGSDETLAWFRAAELKHSRVAMLATSGYLFQAAGFHFPGMLSKDISFESLSSMKPFDAWDAVPDAGKQQIIGLIFLTEIITESQEKHYLKGGALPTVVFPPIDFSRVDAETLKTKQNRELNNGRLAMIAIMSFVAAANVPGSVPALAGNPMF</sequence>
<feature type="binding site" evidence="9">
    <location>
        <position position="70"/>
    </location>
    <ligand>
        <name>chlorophyll a</name>
        <dbReference type="ChEBI" id="CHEBI:58416"/>
        <label>1</label>
    </ligand>
</feature>
<evidence type="ECO:0000256" key="9">
    <source>
        <dbReference type="PIRSR" id="PIRSR601344-1"/>
    </source>
</evidence>
<evidence type="ECO:0000256" key="10">
    <source>
        <dbReference type="SAM" id="SignalP"/>
    </source>
</evidence>
<comment type="subunit">
    <text evidence="8">The LHC complex of chromophytic algae is composed of fucoxanthin, chlorophyll A and C bound non-covalently by fucoxanthin chlorophyll proteins (FCPs). The ratio of the pigments in LHC; fucoxanthin: chlorophyll C: chlorophyll A; (0.6-1): (0.1-0.3): (1).</text>
</comment>
<keyword evidence="5" id="KW-0602">Photosynthesis</keyword>
<feature type="chain" id="PRO_5009192996" evidence="10">
    <location>
        <begin position="17"/>
        <end position="205"/>
    </location>
</feature>
<reference evidence="11 12" key="1">
    <citation type="submission" date="2016-09" db="EMBL/GenBank/DDBJ databases">
        <title>Extensive genetic diversity and differential bi-allelic expression allows diatom success in the polar Southern Ocean.</title>
        <authorList>
            <consortium name="DOE Joint Genome Institute"/>
            <person name="Mock T."/>
            <person name="Otillar R.P."/>
            <person name="Strauss J."/>
            <person name="Dupont C."/>
            <person name="Frickenhaus S."/>
            <person name="Maumus F."/>
            <person name="Mcmullan M."/>
            <person name="Sanges R."/>
            <person name="Schmutz J."/>
            <person name="Toseland A."/>
            <person name="Valas R."/>
            <person name="Veluchamy A."/>
            <person name="Ward B.J."/>
            <person name="Allen A."/>
            <person name="Barry K."/>
            <person name="Falciatore A."/>
            <person name="Ferrante M."/>
            <person name="Fortunato A.E."/>
            <person name="Gloeckner G."/>
            <person name="Gruber A."/>
            <person name="Hipkin R."/>
            <person name="Janech M."/>
            <person name="Kroth P."/>
            <person name="Leese F."/>
            <person name="Lindquist E."/>
            <person name="Lyon B.R."/>
            <person name="Martin J."/>
            <person name="Mayer C."/>
            <person name="Parker M."/>
            <person name="Quesneville H."/>
            <person name="Raymond J."/>
            <person name="Uhlig C."/>
            <person name="Valentin K.U."/>
            <person name="Worden A.Z."/>
            <person name="Armbrust E.V."/>
            <person name="Bowler C."/>
            <person name="Green B."/>
            <person name="Moulton V."/>
            <person name="Van Oosterhout C."/>
            <person name="Grigoriev I."/>
        </authorList>
    </citation>
    <scope>NUCLEOTIDE SEQUENCE [LARGE SCALE GENOMIC DNA]</scope>
    <source>
        <strain evidence="11 12">CCMP1102</strain>
    </source>
</reference>
<dbReference type="GO" id="GO:0009765">
    <property type="term" value="P:photosynthesis, light harvesting"/>
    <property type="evidence" value="ECO:0007669"/>
    <property type="project" value="InterPro"/>
</dbReference>
<keyword evidence="10" id="KW-0732">Signal</keyword>
<dbReference type="GO" id="GO:0016020">
    <property type="term" value="C:membrane"/>
    <property type="evidence" value="ECO:0007669"/>
    <property type="project" value="InterPro"/>
</dbReference>
<dbReference type="OrthoDB" id="423598at2759"/>
<feature type="signal peptide" evidence="10">
    <location>
        <begin position="1"/>
        <end position="16"/>
    </location>
</feature>
<proteinExistence type="inferred from homology"/>
<dbReference type="GO" id="GO:0030076">
    <property type="term" value="C:light-harvesting complex"/>
    <property type="evidence" value="ECO:0007669"/>
    <property type="project" value="UniProtKB-KW"/>
</dbReference>
<protein>
    <submittedName>
        <fullName evidence="11">Chlorophyll a/b-binding protein</fullName>
    </submittedName>
</protein>
<name>A0A1E7FDG5_9STRA</name>
<comment type="function">
    <text evidence="1">The light-harvesting complex (LHC) functions as a light receptor, it captures and delivers excitation energy to photosystems with which it is closely associated. Energy is transferred from the carotenoid and chlorophyll C (or B) to chlorophyll A and the photosynthetic reaction centers where it is used to synthesize ATP and reducing power.</text>
</comment>
<dbReference type="Proteomes" id="UP000095751">
    <property type="component" value="Unassembled WGS sequence"/>
</dbReference>
<dbReference type="InterPro" id="IPR022796">
    <property type="entry name" value="Chloroa_b-bind"/>
</dbReference>
<evidence type="ECO:0000256" key="8">
    <source>
        <dbReference type="ARBA" id="ARBA00044011"/>
    </source>
</evidence>
<keyword evidence="4" id="KW-0150">Chloroplast</keyword>
<dbReference type="InParanoid" id="A0A1E7FDG5"/>
<feature type="binding site" evidence="9">
    <location>
        <position position="175"/>
    </location>
    <ligand>
        <name>chlorophyll a</name>
        <dbReference type="ChEBI" id="CHEBI:58416"/>
        <label>1</label>
    </ligand>
</feature>
<evidence type="ECO:0000256" key="7">
    <source>
        <dbReference type="ARBA" id="ARBA00023243"/>
    </source>
</evidence>
<evidence type="ECO:0000313" key="12">
    <source>
        <dbReference type="Proteomes" id="UP000095751"/>
    </source>
</evidence>
<dbReference type="EMBL" id="KV784358">
    <property type="protein sequence ID" value="OEU16197.1"/>
    <property type="molecule type" value="Genomic_DNA"/>
</dbReference>
<evidence type="ECO:0000256" key="3">
    <source>
        <dbReference type="ARBA" id="ARBA00005933"/>
    </source>
</evidence>
<feature type="binding site" evidence="9">
    <location>
        <position position="177"/>
    </location>
    <ligand>
        <name>chlorophyll a</name>
        <dbReference type="ChEBI" id="CHEBI:58416"/>
        <label>1</label>
    </ligand>
</feature>
<feature type="binding site" evidence="9">
    <location>
        <position position="67"/>
    </location>
    <ligand>
        <name>chlorophyll a</name>
        <dbReference type="ChEBI" id="CHEBI:58416"/>
        <label>1</label>
    </ligand>
</feature>
<dbReference type="KEGG" id="fcy:FRACYDRAFT_169285"/>
<keyword evidence="6" id="KW-0934">Plastid</keyword>